<sequence length="411" mass="46619">MNLTVTPTKQFKTTRIAIALIAPLDSRALTKRILLANVLEAASAHFPTQKAVAEKLSEMYGAGFGVTVERRGDAHIMNCVFDSVNERYLPDAGNLVSAAFTFLKQSLFEPLISDGAFDRESFERQKKNLGSYIRSVRDDKQLYAALSLQKNYFTDEAQSTPSFGTYEQLREITPTELYEYYLKCLANDQIEVVVAGNVDEQECLALASTLPVKPRRLYQGPLFYNQERQQAVYEGNEHQAVVQGKLDLAYKFPVYYRKEGYYAALIFNGIFGGLPLSKLFMNVRERASLAYYATSSYDSFRGFISVQTGIQFQNKEAVQTIITKQLADIKNGEISQREFQDTKKALQNSFLSRLDSPSNNLDQTLVDILTRKHVSAYEWQAKLNAVRFEDVIEVARKTELQTIYFLDGEVN</sequence>
<dbReference type="InterPro" id="IPR007863">
    <property type="entry name" value="Peptidase_M16_C"/>
</dbReference>
<evidence type="ECO:0000259" key="1">
    <source>
        <dbReference type="Pfam" id="PF05193"/>
    </source>
</evidence>
<name>A0A0R1M4K2_9LACO</name>
<keyword evidence="3" id="KW-1185">Reference proteome</keyword>
<proteinExistence type="predicted"/>
<dbReference type="PANTHER" id="PTHR11851:SF186">
    <property type="entry name" value="INACTIVE METALLOPROTEASE YMFF-RELATED"/>
    <property type="match status" value="1"/>
</dbReference>
<dbReference type="PATRIC" id="fig|1423731.3.peg.297"/>
<dbReference type="SUPFAM" id="SSF63411">
    <property type="entry name" value="LuxS/MPP-like metallohydrolase"/>
    <property type="match status" value="2"/>
</dbReference>
<dbReference type="PANTHER" id="PTHR11851">
    <property type="entry name" value="METALLOPROTEASE"/>
    <property type="match status" value="1"/>
</dbReference>
<evidence type="ECO:0000313" key="3">
    <source>
        <dbReference type="Proteomes" id="UP000051621"/>
    </source>
</evidence>
<evidence type="ECO:0000313" key="2">
    <source>
        <dbReference type="EMBL" id="KRL03021.1"/>
    </source>
</evidence>
<feature type="domain" description="Peptidase M16 C-terminal" evidence="1">
    <location>
        <begin position="172"/>
        <end position="346"/>
    </location>
</feature>
<dbReference type="STRING" id="1423731.FC81_GL000287"/>
<dbReference type="EMBL" id="AZEF01000007">
    <property type="protein sequence ID" value="KRL03021.1"/>
    <property type="molecule type" value="Genomic_DNA"/>
</dbReference>
<reference evidence="2 3" key="1">
    <citation type="journal article" date="2015" name="Genome Announc.">
        <title>Expanding the biotechnology potential of lactobacilli through comparative genomics of 213 strains and associated genera.</title>
        <authorList>
            <person name="Sun Z."/>
            <person name="Harris H.M."/>
            <person name="McCann A."/>
            <person name="Guo C."/>
            <person name="Argimon S."/>
            <person name="Zhang W."/>
            <person name="Yang X."/>
            <person name="Jeffery I.B."/>
            <person name="Cooney J.C."/>
            <person name="Kagawa T.F."/>
            <person name="Liu W."/>
            <person name="Song Y."/>
            <person name="Salvetti E."/>
            <person name="Wrobel A."/>
            <person name="Rasinkangas P."/>
            <person name="Parkhill J."/>
            <person name="Rea M.C."/>
            <person name="O'Sullivan O."/>
            <person name="Ritari J."/>
            <person name="Douillard F.P."/>
            <person name="Paul Ross R."/>
            <person name="Yang R."/>
            <person name="Briner A.E."/>
            <person name="Felis G.E."/>
            <person name="de Vos W.M."/>
            <person name="Barrangou R."/>
            <person name="Klaenhammer T.R."/>
            <person name="Caufield P.W."/>
            <person name="Cui Y."/>
            <person name="Zhang H."/>
            <person name="O'Toole P.W."/>
        </authorList>
    </citation>
    <scope>NUCLEOTIDE SEQUENCE [LARGE SCALE GENOMIC DNA]</scope>
    <source>
        <strain evidence="2 3">DSM 19910</strain>
    </source>
</reference>
<dbReference type="Proteomes" id="UP000051621">
    <property type="component" value="Unassembled WGS sequence"/>
</dbReference>
<dbReference type="NCBIfam" id="NF047422">
    <property type="entry name" value="YfmF_fam"/>
    <property type="match status" value="1"/>
</dbReference>
<dbReference type="GO" id="GO:0046872">
    <property type="term" value="F:metal ion binding"/>
    <property type="evidence" value="ECO:0007669"/>
    <property type="project" value="InterPro"/>
</dbReference>
<protein>
    <submittedName>
        <fullName evidence="2">Peptidase</fullName>
    </submittedName>
</protein>
<dbReference type="InterPro" id="IPR050361">
    <property type="entry name" value="MPP/UQCRC_Complex"/>
</dbReference>
<comment type="caution">
    <text evidence="2">The sequence shown here is derived from an EMBL/GenBank/DDBJ whole genome shotgun (WGS) entry which is preliminary data.</text>
</comment>
<accession>A0A0R1M4K2</accession>
<dbReference type="Pfam" id="PF05193">
    <property type="entry name" value="Peptidase_M16_C"/>
    <property type="match status" value="1"/>
</dbReference>
<dbReference type="Gene3D" id="3.30.830.10">
    <property type="entry name" value="Metalloenzyme, LuxS/M16 peptidase-like"/>
    <property type="match status" value="2"/>
</dbReference>
<dbReference type="AlphaFoldDB" id="A0A0R1M4K2"/>
<organism evidence="2 3">
    <name type="scientific">Liquorilactobacillus capillatus DSM 19910</name>
    <dbReference type="NCBI Taxonomy" id="1423731"/>
    <lineage>
        <taxon>Bacteria</taxon>
        <taxon>Bacillati</taxon>
        <taxon>Bacillota</taxon>
        <taxon>Bacilli</taxon>
        <taxon>Lactobacillales</taxon>
        <taxon>Lactobacillaceae</taxon>
        <taxon>Liquorilactobacillus</taxon>
    </lineage>
</organism>
<dbReference type="InterPro" id="IPR011249">
    <property type="entry name" value="Metalloenz_LuxS/M16"/>
</dbReference>
<gene>
    <name evidence="2" type="ORF">FC81_GL000287</name>
</gene>